<comment type="caution">
    <text evidence="8">The sequence shown here is derived from an EMBL/GenBank/DDBJ whole genome shotgun (WGS) entry which is preliminary data.</text>
</comment>
<sequence length="667" mass="74758">MERVFESQPLWEPSEAVKQQANVTHYMRWLREKKGLHFQTREALWEWSANEIEAFWGSLWEYFSIQASTPYTTVLRQRVMPGAQWFPGARLNYAEHAFRNATEARPALLFRSERHELVSVSWVELTQKVGAIAQALRDLGVKPGDRVVGYMPNIPETAMTFLACASIGATWSSCSPDFGTNSVIDRFKQIEPKVLFAIDGYQYGGKRFDRRPIIAELQESLPSVEHTVLYSYLFGEQGTRPAALSNTLSWQELAAKSAPLQFEQVPFDHPLWILYSSGTTGLPKPIVHGHGGILLEHLKCLTLDKDIKPGDRLFWFSTTGWMMWNLLLGGLLVGATVLLYDGSPAYPNMGTLWQFAADAQMTTFGTSAAYISSCMKSGIEPGQNYDLRHLRTVGSTGSPLTPEGFRWVYEHVKSDLWLASVSGGTDVCSAFVGCSPLLPVYEGELQCRMLGAKIEAFDEAGNALIGEVGELVITNPLPSMPLYFWNDPNYERYRESYFSLYPGVWRHGDWIKITPSGSAIIYGRSDSTINRQGIRMGSSEIYRVVESLPEVLDSLIIGVEMPGGRYYMPLFVVLREGVELDESLKARIKTQLRSTVSPHHVPDEIQQIPEVPRTLSGKKLEVPIKKLFMGIPVEKAASVDALSNPQALTYFVDFAQKVVARREDTAV</sequence>
<dbReference type="InterPro" id="IPR025110">
    <property type="entry name" value="AMP-bd_C"/>
</dbReference>
<dbReference type="Pfam" id="PF00501">
    <property type="entry name" value="AMP-binding"/>
    <property type="match status" value="1"/>
</dbReference>
<dbReference type="InterPro" id="IPR042099">
    <property type="entry name" value="ANL_N_sf"/>
</dbReference>
<dbReference type="PROSITE" id="PS00455">
    <property type="entry name" value="AMP_BINDING"/>
    <property type="match status" value="1"/>
</dbReference>
<keyword evidence="2" id="KW-0436">Ligase</keyword>
<keyword evidence="3" id="KW-0547">Nucleotide-binding</keyword>
<dbReference type="InterPro" id="IPR032387">
    <property type="entry name" value="ACAS_N"/>
</dbReference>
<feature type="domain" description="Acetyl-coenzyme A synthetase N-terminal" evidence="7">
    <location>
        <begin position="42"/>
        <end position="97"/>
    </location>
</feature>
<evidence type="ECO:0000256" key="2">
    <source>
        <dbReference type="ARBA" id="ARBA00022598"/>
    </source>
</evidence>
<reference evidence="8 9" key="1">
    <citation type="journal article" date="2021" name="Int. J. Syst. Evol. Microbiol.">
        <title>Reticulibacter mediterranei gen. nov., sp. nov., within the new family Reticulibacteraceae fam. nov., and Ktedonospora formicarum gen. nov., sp. nov., Ktedonobacter robiniae sp. nov., Dictyobacter formicarum sp. nov. and Dictyobacter arantiisoli sp. nov., belonging to the class Ktedonobacteria.</title>
        <authorList>
            <person name="Yabe S."/>
            <person name="Zheng Y."/>
            <person name="Wang C.M."/>
            <person name="Sakai Y."/>
            <person name="Abe K."/>
            <person name="Yokota A."/>
            <person name="Donadio S."/>
            <person name="Cavaletti L."/>
            <person name="Monciardini P."/>
        </authorList>
    </citation>
    <scope>NUCLEOTIDE SEQUENCE [LARGE SCALE GENOMIC DNA]</scope>
    <source>
        <strain evidence="8 9">SOSP1-30</strain>
    </source>
</reference>
<evidence type="ECO:0000256" key="4">
    <source>
        <dbReference type="ARBA" id="ARBA00022840"/>
    </source>
</evidence>
<dbReference type="Gene3D" id="3.30.300.30">
    <property type="match status" value="1"/>
</dbReference>
<feature type="domain" description="AMP-binding enzyme C-terminal" evidence="6">
    <location>
        <begin position="544"/>
        <end position="618"/>
    </location>
</feature>
<dbReference type="InterPro" id="IPR000873">
    <property type="entry name" value="AMP-dep_synth/lig_dom"/>
</dbReference>
<evidence type="ECO:0000313" key="9">
    <source>
        <dbReference type="Proteomes" id="UP000654345"/>
    </source>
</evidence>
<comment type="similarity">
    <text evidence="1">Belongs to the ATP-dependent AMP-binding enzyme family.</text>
</comment>
<evidence type="ECO:0000256" key="1">
    <source>
        <dbReference type="ARBA" id="ARBA00006432"/>
    </source>
</evidence>
<dbReference type="Gene3D" id="3.40.50.12780">
    <property type="entry name" value="N-terminal domain of ligase-like"/>
    <property type="match status" value="1"/>
</dbReference>
<protein>
    <submittedName>
        <fullName evidence="8">Acetoacetyl-CoA synthetase</fullName>
    </submittedName>
</protein>
<evidence type="ECO:0000259" key="6">
    <source>
        <dbReference type="Pfam" id="PF13193"/>
    </source>
</evidence>
<dbReference type="InterPro" id="IPR005914">
    <property type="entry name" value="Acac_CoA_synth"/>
</dbReference>
<dbReference type="EMBL" id="BNJG01000001">
    <property type="protein sequence ID" value="GHO54307.1"/>
    <property type="molecule type" value="Genomic_DNA"/>
</dbReference>
<accession>A0ABQ3UNQ4</accession>
<keyword evidence="4" id="KW-0067">ATP-binding</keyword>
<dbReference type="InterPro" id="IPR045851">
    <property type="entry name" value="AMP-bd_C_sf"/>
</dbReference>
<feature type="domain" description="AMP-dependent synthetase/ligase" evidence="5">
    <location>
        <begin position="102"/>
        <end position="476"/>
    </location>
</feature>
<dbReference type="CDD" id="cd05943">
    <property type="entry name" value="AACS"/>
    <property type="match status" value="1"/>
</dbReference>
<dbReference type="Proteomes" id="UP000654345">
    <property type="component" value="Unassembled WGS sequence"/>
</dbReference>
<dbReference type="Pfam" id="PF13193">
    <property type="entry name" value="AMP-binding_C"/>
    <property type="match status" value="1"/>
</dbReference>
<evidence type="ECO:0000256" key="3">
    <source>
        <dbReference type="ARBA" id="ARBA00022741"/>
    </source>
</evidence>
<dbReference type="RefSeq" id="WP_201371038.1">
    <property type="nucleotide sequence ID" value="NZ_BNJG01000001.1"/>
</dbReference>
<name>A0ABQ3UNQ4_9CHLR</name>
<evidence type="ECO:0000313" key="8">
    <source>
        <dbReference type="EMBL" id="GHO54307.1"/>
    </source>
</evidence>
<proteinExistence type="inferred from homology"/>
<dbReference type="PANTHER" id="PTHR42921">
    <property type="entry name" value="ACETOACETYL-COA SYNTHETASE"/>
    <property type="match status" value="1"/>
</dbReference>
<dbReference type="NCBIfam" id="TIGR01217">
    <property type="entry name" value="ac_ac_CoA_syn"/>
    <property type="match status" value="1"/>
</dbReference>
<organism evidence="8 9">
    <name type="scientific">Ktedonobacter robiniae</name>
    <dbReference type="NCBI Taxonomy" id="2778365"/>
    <lineage>
        <taxon>Bacteria</taxon>
        <taxon>Bacillati</taxon>
        <taxon>Chloroflexota</taxon>
        <taxon>Ktedonobacteria</taxon>
        <taxon>Ktedonobacterales</taxon>
        <taxon>Ktedonobacteraceae</taxon>
        <taxon>Ktedonobacter</taxon>
    </lineage>
</organism>
<dbReference type="Pfam" id="PF16177">
    <property type="entry name" value="ACAS_N"/>
    <property type="match status" value="1"/>
</dbReference>
<dbReference type="NCBIfam" id="NF002937">
    <property type="entry name" value="PRK03584.1"/>
    <property type="match status" value="1"/>
</dbReference>
<keyword evidence="9" id="KW-1185">Reference proteome</keyword>
<dbReference type="InterPro" id="IPR020845">
    <property type="entry name" value="AMP-binding_CS"/>
</dbReference>
<evidence type="ECO:0000259" key="5">
    <source>
        <dbReference type="Pfam" id="PF00501"/>
    </source>
</evidence>
<gene>
    <name evidence="8" type="ORF">KSB_27820</name>
</gene>
<dbReference type="PANTHER" id="PTHR42921:SF1">
    <property type="entry name" value="ACETOACETYL-COA SYNTHETASE"/>
    <property type="match status" value="1"/>
</dbReference>
<dbReference type="SUPFAM" id="SSF56801">
    <property type="entry name" value="Acetyl-CoA synthetase-like"/>
    <property type="match status" value="1"/>
</dbReference>
<evidence type="ECO:0000259" key="7">
    <source>
        <dbReference type="Pfam" id="PF16177"/>
    </source>
</evidence>